<feature type="coiled-coil region" evidence="1">
    <location>
        <begin position="71"/>
        <end position="130"/>
    </location>
</feature>
<feature type="chain" id="PRO_5034678176" evidence="3">
    <location>
        <begin position="20"/>
        <end position="243"/>
    </location>
</feature>
<organism evidence="4 5">
    <name type="scientific">Fusarium zealandicum</name>
    <dbReference type="NCBI Taxonomy" id="1053134"/>
    <lineage>
        <taxon>Eukaryota</taxon>
        <taxon>Fungi</taxon>
        <taxon>Dikarya</taxon>
        <taxon>Ascomycota</taxon>
        <taxon>Pezizomycotina</taxon>
        <taxon>Sordariomycetes</taxon>
        <taxon>Hypocreomycetidae</taxon>
        <taxon>Hypocreales</taxon>
        <taxon>Nectriaceae</taxon>
        <taxon>Fusarium</taxon>
        <taxon>Fusarium staphyleae species complex</taxon>
    </lineage>
</organism>
<evidence type="ECO:0000313" key="4">
    <source>
        <dbReference type="EMBL" id="KAF4979463.1"/>
    </source>
</evidence>
<proteinExistence type="predicted"/>
<comment type="caution">
    <text evidence="4">The sequence shown here is derived from an EMBL/GenBank/DDBJ whole genome shotgun (WGS) entry which is preliminary data.</text>
</comment>
<reference evidence="4" key="1">
    <citation type="journal article" date="2020" name="BMC Genomics">
        <title>Correction to: Identification and distribution of gene clusters required for synthesis of sphingolipid metabolism inhibitors in diverse species of the filamentous fungus Fusarium.</title>
        <authorList>
            <person name="Kim H.S."/>
            <person name="Lohmar J.M."/>
            <person name="Busman M."/>
            <person name="Brown D.W."/>
            <person name="Naumann T.A."/>
            <person name="Divon H.H."/>
            <person name="Lysoe E."/>
            <person name="Uhlig S."/>
            <person name="Proctor R.H."/>
        </authorList>
    </citation>
    <scope>NUCLEOTIDE SEQUENCE</scope>
    <source>
        <strain evidence="4">NRRL 22465</strain>
    </source>
</reference>
<name>A0A8H4UMI2_9HYPO</name>
<keyword evidence="5" id="KW-1185">Reference proteome</keyword>
<feature type="signal peptide" evidence="3">
    <location>
        <begin position="1"/>
        <end position="19"/>
    </location>
</feature>
<feature type="region of interest" description="Disordered" evidence="2">
    <location>
        <begin position="177"/>
        <end position="198"/>
    </location>
</feature>
<gene>
    <name evidence="4" type="ORF">FZEAL_4322</name>
</gene>
<protein>
    <submittedName>
        <fullName evidence="4">Uncharacterized protein</fullName>
    </submittedName>
</protein>
<evidence type="ECO:0000256" key="3">
    <source>
        <dbReference type="SAM" id="SignalP"/>
    </source>
</evidence>
<keyword evidence="3" id="KW-0732">Signal</keyword>
<evidence type="ECO:0000256" key="1">
    <source>
        <dbReference type="SAM" id="Coils"/>
    </source>
</evidence>
<accession>A0A8H4UMI2</accession>
<reference evidence="4" key="2">
    <citation type="submission" date="2020-05" db="EMBL/GenBank/DDBJ databases">
        <authorList>
            <person name="Kim H.-S."/>
            <person name="Proctor R.H."/>
            <person name="Brown D.W."/>
        </authorList>
    </citation>
    <scope>NUCLEOTIDE SEQUENCE</scope>
    <source>
        <strain evidence="4">NRRL 22465</strain>
    </source>
</reference>
<dbReference type="AlphaFoldDB" id="A0A8H4UMI2"/>
<dbReference type="Proteomes" id="UP000635477">
    <property type="component" value="Unassembled WGS sequence"/>
</dbReference>
<evidence type="ECO:0000313" key="5">
    <source>
        <dbReference type="Proteomes" id="UP000635477"/>
    </source>
</evidence>
<evidence type="ECO:0000256" key="2">
    <source>
        <dbReference type="SAM" id="MobiDB-lite"/>
    </source>
</evidence>
<dbReference type="EMBL" id="JABEYC010000292">
    <property type="protein sequence ID" value="KAF4979463.1"/>
    <property type="molecule type" value="Genomic_DNA"/>
</dbReference>
<sequence>MRFYAVAALLMSSTALAAGGDFGDACCCCNIEQRAFLCNERWGECLCPKPRCPRDAPTRWNTLPYATPTDLKRMKRAKETQTNIEKRAEAEVTGPITLEKRAEETQTKIEKRAEETQTKIEKRAEETQTKIEKRAEAEVTGPITLKKRAKHTGQVEKRAHTTDDVRIDAPGFVERALVSDPTSNDKGTPPTDPPSLKKRYHECCCCDSKKEAVICSLRPNALPCGCKNACPHAAPTKTIHPNF</sequence>
<keyword evidence="1" id="KW-0175">Coiled coil</keyword>